<dbReference type="Proteomes" id="UP000823891">
    <property type="component" value="Unassembled WGS sequence"/>
</dbReference>
<sequence length="601" mass="68328">MTEHKIPARNELDPQFTWATTDLYPTKEAWEAEIPEIQKLIDQMKACKGTLGRSAGDLLAFLKLQDAFNLKAEPFACYAMYQRDQDSRDPQAQKMSGQMMNLLVQAEEASAFSTPEILEISDEIMDRFYDEEPGLAHYRLALDRIRRRREHTLSQAEEALLASAQKLSQIPQQVGGFLNDADLTYPDAVDQDGGSHPVTHGTFIPLLDSPDRVLRKSAFQSLYGTYDQFKNTSASLLEGQMKQLQFFADARRYPSALHASLDNTEVAVEIYHNLIQAVRESFPSMHRYIRLRKKLLGVEKLHYYDIYTPIVADQDEKIPFGQAKEIALKALAPLGEDYLSMLKEGFENRWIDVYENQGKRAGAYSSGVYSCHPFVLLNYTDTLNDVFTLVHEMGHALHSYLSAKNQSVTYADYVIFVAEVASTCNESLLMQHLLGSTQDKKRRAYLVNYFLEQFRTTLYRQTMFAEFELWCSEQTRQGIPLTAEALCQKYGELNREYYGEDIEADPEIALEWARIPHFYMNFYVYQYATGFSAAIALSQRILKEGAPAVQDYLGFLSGGCSKDPVSLLKGAGVDMSTPEPVRAALRMFDGLVSEMEELTQE</sequence>
<evidence type="ECO:0000259" key="8">
    <source>
        <dbReference type="Pfam" id="PF08439"/>
    </source>
</evidence>
<evidence type="ECO:0000259" key="7">
    <source>
        <dbReference type="Pfam" id="PF01432"/>
    </source>
</evidence>
<evidence type="ECO:0000313" key="9">
    <source>
        <dbReference type="EMBL" id="HJC24487.1"/>
    </source>
</evidence>
<dbReference type="Gene3D" id="1.10.287.830">
    <property type="entry name" value="putative peptidase helix hairpin domain like"/>
    <property type="match status" value="1"/>
</dbReference>
<dbReference type="InterPro" id="IPR013647">
    <property type="entry name" value="OligopepF_N_dom"/>
</dbReference>
<comment type="caution">
    <text evidence="9">The sequence shown here is derived from an EMBL/GenBank/DDBJ whole genome shotgun (WGS) entry which is preliminary data.</text>
</comment>
<reference evidence="9" key="2">
    <citation type="submission" date="2021-04" db="EMBL/GenBank/DDBJ databases">
        <authorList>
            <person name="Gilroy R."/>
        </authorList>
    </citation>
    <scope>NUCLEOTIDE SEQUENCE</scope>
    <source>
        <strain evidence="9">USAMLcec2-132</strain>
    </source>
</reference>
<dbReference type="CDD" id="cd09608">
    <property type="entry name" value="M3B_PepF"/>
    <property type="match status" value="1"/>
</dbReference>
<dbReference type="NCBIfam" id="TIGR00181">
    <property type="entry name" value="pepF"/>
    <property type="match status" value="1"/>
</dbReference>
<dbReference type="EC" id="3.4.24.-" evidence="6"/>
<evidence type="ECO:0000256" key="3">
    <source>
        <dbReference type="ARBA" id="ARBA00022801"/>
    </source>
</evidence>
<protein>
    <recommendedName>
        <fullName evidence="6">Oligopeptidase F</fullName>
        <ecNumber evidence="6">3.4.24.-</ecNumber>
    </recommendedName>
</protein>
<dbReference type="GO" id="GO:0046872">
    <property type="term" value="F:metal ion binding"/>
    <property type="evidence" value="ECO:0007669"/>
    <property type="project" value="UniProtKB-UniRule"/>
</dbReference>
<comment type="cofactor">
    <cofactor evidence="6">
        <name>Zn(2+)</name>
        <dbReference type="ChEBI" id="CHEBI:29105"/>
    </cofactor>
    <text evidence="6">Binds 1 zinc ion.</text>
</comment>
<evidence type="ECO:0000256" key="5">
    <source>
        <dbReference type="ARBA" id="ARBA00023049"/>
    </source>
</evidence>
<name>A0A9D2NFF4_9FIRM</name>
<dbReference type="InterPro" id="IPR004438">
    <property type="entry name" value="Peptidase_M3B"/>
</dbReference>
<dbReference type="Gene3D" id="1.10.1370.20">
    <property type="entry name" value="Oligoendopeptidase f, C-terminal domain"/>
    <property type="match status" value="1"/>
</dbReference>
<dbReference type="AlphaFoldDB" id="A0A9D2NFF4"/>
<dbReference type="PANTHER" id="PTHR11804:SF84">
    <property type="entry name" value="SACCHAROLYSIN"/>
    <property type="match status" value="1"/>
</dbReference>
<dbReference type="Pfam" id="PF08439">
    <property type="entry name" value="Peptidase_M3_N"/>
    <property type="match status" value="1"/>
</dbReference>
<keyword evidence="1 6" id="KW-0645">Protease</keyword>
<evidence type="ECO:0000256" key="1">
    <source>
        <dbReference type="ARBA" id="ARBA00022670"/>
    </source>
</evidence>
<keyword evidence="2 6" id="KW-0479">Metal-binding</keyword>
<organism evidence="9 10">
    <name type="scientific">Candidatus Eisenbergiella merdavium</name>
    <dbReference type="NCBI Taxonomy" id="2838551"/>
    <lineage>
        <taxon>Bacteria</taxon>
        <taxon>Bacillati</taxon>
        <taxon>Bacillota</taxon>
        <taxon>Clostridia</taxon>
        <taxon>Lachnospirales</taxon>
        <taxon>Lachnospiraceae</taxon>
        <taxon>Eisenbergiella</taxon>
    </lineage>
</organism>
<proteinExistence type="inferred from homology"/>
<gene>
    <name evidence="9" type="primary">pepF</name>
    <name evidence="9" type="ORF">H9761_12370</name>
</gene>
<keyword evidence="5 6" id="KW-0482">Metalloprotease</keyword>
<dbReference type="InterPro" id="IPR042088">
    <property type="entry name" value="OligoPept_F_C"/>
</dbReference>
<dbReference type="PANTHER" id="PTHR11804">
    <property type="entry name" value="PROTEASE M3 THIMET OLIGOPEPTIDASE-RELATED"/>
    <property type="match status" value="1"/>
</dbReference>
<evidence type="ECO:0000256" key="4">
    <source>
        <dbReference type="ARBA" id="ARBA00022833"/>
    </source>
</evidence>
<dbReference type="GO" id="GO:0006518">
    <property type="term" value="P:peptide metabolic process"/>
    <property type="evidence" value="ECO:0007669"/>
    <property type="project" value="TreeGrafter"/>
</dbReference>
<feature type="domain" description="Oligopeptidase F N-terminal" evidence="8">
    <location>
        <begin position="116"/>
        <end position="184"/>
    </location>
</feature>
<keyword evidence="3 6" id="KW-0378">Hydrolase</keyword>
<dbReference type="SUPFAM" id="SSF55486">
    <property type="entry name" value="Metalloproteases ('zincins'), catalytic domain"/>
    <property type="match status" value="1"/>
</dbReference>
<dbReference type="Pfam" id="PF01432">
    <property type="entry name" value="Peptidase_M3"/>
    <property type="match status" value="1"/>
</dbReference>
<dbReference type="EMBL" id="DWWS01000044">
    <property type="protein sequence ID" value="HJC24487.1"/>
    <property type="molecule type" value="Genomic_DNA"/>
</dbReference>
<evidence type="ECO:0000313" key="10">
    <source>
        <dbReference type="Proteomes" id="UP000823891"/>
    </source>
</evidence>
<keyword evidence="4 6" id="KW-0862">Zinc</keyword>
<reference evidence="9" key="1">
    <citation type="journal article" date="2021" name="PeerJ">
        <title>Extensive microbial diversity within the chicken gut microbiome revealed by metagenomics and culture.</title>
        <authorList>
            <person name="Gilroy R."/>
            <person name="Ravi A."/>
            <person name="Getino M."/>
            <person name="Pursley I."/>
            <person name="Horton D.L."/>
            <person name="Alikhan N.F."/>
            <person name="Baker D."/>
            <person name="Gharbi K."/>
            <person name="Hall N."/>
            <person name="Watson M."/>
            <person name="Adriaenssens E.M."/>
            <person name="Foster-Nyarko E."/>
            <person name="Jarju S."/>
            <person name="Secka A."/>
            <person name="Antonio M."/>
            <person name="Oren A."/>
            <person name="Chaudhuri R.R."/>
            <person name="La Ragione R."/>
            <person name="Hildebrand F."/>
            <person name="Pallen M.J."/>
        </authorList>
    </citation>
    <scope>NUCLEOTIDE SEQUENCE</scope>
    <source>
        <strain evidence="9">USAMLcec2-132</strain>
    </source>
</reference>
<dbReference type="GO" id="GO:0006508">
    <property type="term" value="P:proteolysis"/>
    <property type="evidence" value="ECO:0007669"/>
    <property type="project" value="UniProtKB-KW"/>
</dbReference>
<dbReference type="InterPro" id="IPR045090">
    <property type="entry name" value="Pept_M3A_M3B"/>
</dbReference>
<evidence type="ECO:0000256" key="6">
    <source>
        <dbReference type="RuleBase" id="RU368091"/>
    </source>
</evidence>
<dbReference type="Gene3D" id="1.20.140.70">
    <property type="entry name" value="Oligopeptidase f, N-terminal domain"/>
    <property type="match status" value="1"/>
</dbReference>
<comment type="similarity">
    <text evidence="6">Belongs to the peptidase M3B family.</text>
</comment>
<comment type="function">
    <text evidence="6">Has oligopeptidase activity and degrades a variety of small bioactive peptides.</text>
</comment>
<dbReference type="GO" id="GO:0004222">
    <property type="term" value="F:metalloendopeptidase activity"/>
    <property type="evidence" value="ECO:0007669"/>
    <property type="project" value="UniProtKB-UniRule"/>
</dbReference>
<feature type="domain" description="Peptidase M3A/M3B catalytic" evidence="7">
    <location>
        <begin position="206"/>
        <end position="586"/>
    </location>
</feature>
<dbReference type="InterPro" id="IPR001567">
    <property type="entry name" value="Pept_M3A_M3B_dom"/>
</dbReference>
<evidence type="ECO:0000256" key="2">
    <source>
        <dbReference type="ARBA" id="ARBA00022723"/>
    </source>
</evidence>
<accession>A0A9D2NFF4</accession>